<dbReference type="EMBL" id="JACEZT010000020">
    <property type="protein sequence ID" value="MBA5639868.1"/>
    <property type="molecule type" value="Genomic_DNA"/>
</dbReference>
<dbReference type="RefSeq" id="WP_182166790.1">
    <property type="nucleotide sequence ID" value="NZ_JACEZT010000020.1"/>
</dbReference>
<dbReference type="Gene3D" id="6.10.340.10">
    <property type="match status" value="1"/>
</dbReference>
<dbReference type="PANTHER" id="PTHR43531:SF14">
    <property type="entry name" value="METHYL-ACCEPTING CHEMOTAXIS PROTEIN I-RELATED"/>
    <property type="match status" value="1"/>
</dbReference>
<evidence type="ECO:0000259" key="7">
    <source>
        <dbReference type="PROSITE" id="PS50885"/>
    </source>
</evidence>
<dbReference type="CDD" id="cd11386">
    <property type="entry name" value="MCP_signal"/>
    <property type="match status" value="1"/>
</dbReference>
<evidence type="ECO:0000256" key="4">
    <source>
        <dbReference type="PROSITE-ProRule" id="PRU00284"/>
    </source>
</evidence>
<organism evidence="8 9">
    <name type="scientific">Rugamonas brunnea</name>
    <dbReference type="NCBI Taxonomy" id="2758569"/>
    <lineage>
        <taxon>Bacteria</taxon>
        <taxon>Pseudomonadati</taxon>
        <taxon>Pseudomonadota</taxon>
        <taxon>Betaproteobacteria</taxon>
        <taxon>Burkholderiales</taxon>
        <taxon>Oxalobacteraceae</taxon>
        <taxon>Telluria group</taxon>
        <taxon>Rugamonas</taxon>
    </lineage>
</organism>
<comment type="caution">
    <text evidence="8">The sequence shown here is derived from an EMBL/GenBank/DDBJ whole genome shotgun (WGS) entry which is preliminary data.</text>
</comment>
<dbReference type="GO" id="GO:0006935">
    <property type="term" value="P:chemotaxis"/>
    <property type="evidence" value="ECO:0007669"/>
    <property type="project" value="InterPro"/>
</dbReference>
<dbReference type="InterPro" id="IPR003660">
    <property type="entry name" value="HAMP_dom"/>
</dbReference>
<dbReference type="InterPro" id="IPR051310">
    <property type="entry name" value="MCP_chemotaxis"/>
</dbReference>
<dbReference type="CDD" id="cd06225">
    <property type="entry name" value="HAMP"/>
    <property type="match status" value="1"/>
</dbReference>
<dbReference type="Pfam" id="PF00015">
    <property type="entry name" value="MCPsignal"/>
    <property type="match status" value="1"/>
</dbReference>
<evidence type="ECO:0000256" key="2">
    <source>
        <dbReference type="ARBA" id="ARBA00022481"/>
    </source>
</evidence>
<dbReference type="PANTHER" id="PTHR43531">
    <property type="entry name" value="PROTEIN ICFG"/>
    <property type="match status" value="1"/>
</dbReference>
<dbReference type="SMART" id="SM00304">
    <property type="entry name" value="HAMP"/>
    <property type="match status" value="1"/>
</dbReference>
<dbReference type="InterPro" id="IPR047347">
    <property type="entry name" value="YvaQ-like_sensor"/>
</dbReference>
<dbReference type="GO" id="GO:0007165">
    <property type="term" value="P:signal transduction"/>
    <property type="evidence" value="ECO:0007669"/>
    <property type="project" value="UniProtKB-KW"/>
</dbReference>
<comment type="subcellular location">
    <subcellularLocation>
        <location evidence="1">Membrane</location>
    </subcellularLocation>
</comment>
<dbReference type="CDD" id="cd19411">
    <property type="entry name" value="MCP2201-like_sensor"/>
    <property type="match status" value="1"/>
</dbReference>
<evidence type="ECO:0000313" key="8">
    <source>
        <dbReference type="EMBL" id="MBA5639868.1"/>
    </source>
</evidence>
<dbReference type="InterPro" id="IPR024478">
    <property type="entry name" value="HlyB_4HB_MCP"/>
</dbReference>
<keyword evidence="5" id="KW-0812">Transmembrane</keyword>
<keyword evidence="5" id="KW-1133">Transmembrane helix</keyword>
<dbReference type="SUPFAM" id="SSF58104">
    <property type="entry name" value="Methyl-accepting chemotaxis protein (MCP) signaling domain"/>
    <property type="match status" value="1"/>
</dbReference>
<dbReference type="Gene3D" id="1.10.287.950">
    <property type="entry name" value="Methyl-accepting chemotaxis protein"/>
    <property type="match status" value="1"/>
</dbReference>
<dbReference type="PROSITE" id="PS50885">
    <property type="entry name" value="HAMP"/>
    <property type="match status" value="1"/>
</dbReference>
<gene>
    <name evidence="8" type="ORF">H3H37_22675</name>
</gene>
<dbReference type="AlphaFoldDB" id="A0A7W2IDZ9"/>
<dbReference type="FunFam" id="1.10.287.950:FF:000001">
    <property type="entry name" value="Methyl-accepting chemotaxis sensory transducer"/>
    <property type="match status" value="1"/>
</dbReference>
<dbReference type="Pfam" id="PF12729">
    <property type="entry name" value="4HB_MCP_1"/>
    <property type="match status" value="1"/>
</dbReference>
<keyword evidence="2" id="KW-0488">Methylation</keyword>
<dbReference type="SMART" id="SM00283">
    <property type="entry name" value="MA"/>
    <property type="match status" value="1"/>
</dbReference>
<evidence type="ECO:0000313" key="9">
    <source>
        <dbReference type="Proteomes" id="UP000534388"/>
    </source>
</evidence>
<name>A0A7W2IDZ9_9BURK</name>
<accession>A0A7W2IDZ9</accession>
<dbReference type="PRINTS" id="PR00260">
    <property type="entry name" value="CHEMTRNSDUCR"/>
</dbReference>
<feature type="transmembrane region" description="Helical" evidence="5">
    <location>
        <begin position="12"/>
        <end position="35"/>
    </location>
</feature>
<evidence type="ECO:0000256" key="1">
    <source>
        <dbReference type="ARBA" id="ARBA00004370"/>
    </source>
</evidence>
<dbReference type="GO" id="GO:0005886">
    <property type="term" value="C:plasma membrane"/>
    <property type="evidence" value="ECO:0007669"/>
    <property type="project" value="TreeGrafter"/>
</dbReference>
<dbReference type="InterPro" id="IPR004090">
    <property type="entry name" value="Chemotax_Me-accpt_rcpt"/>
</dbReference>
<reference evidence="8 9" key="1">
    <citation type="submission" date="2020-07" db="EMBL/GenBank/DDBJ databases">
        <title>Novel species isolated from subtropical streams in China.</title>
        <authorList>
            <person name="Lu H."/>
        </authorList>
    </citation>
    <scope>NUCLEOTIDE SEQUENCE [LARGE SCALE GENOMIC DNA]</scope>
    <source>
        <strain evidence="8 9">LX20W</strain>
    </source>
</reference>
<dbReference type="Proteomes" id="UP000534388">
    <property type="component" value="Unassembled WGS sequence"/>
</dbReference>
<feature type="domain" description="Methyl-accepting transducer" evidence="6">
    <location>
        <begin position="269"/>
        <end position="498"/>
    </location>
</feature>
<dbReference type="GO" id="GO:0004888">
    <property type="term" value="F:transmembrane signaling receptor activity"/>
    <property type="evidence" value="ECO:0007669"/>
    <property type="project" value="InterPro"/>
</dbReference>
<comment type="similarity">
    <text evidence="3">Belongs to the methyl-accepting chemotaxis (MCP) protein family.</text>
</comment>
<keyword evidence="4" id="KW-0807">Transducer</keyword>
<keyword evidence="5" id="KW-0472">Membrane</keyword>
<feature type="domain" description="HAMP" evidence="7">
    <location>
        <begin position="212"/>
        <end position="264"/>
    </location>
</feature>
<keyword evidence="9" id="KW-1185">Reference proteome</keyword>
<dbReference type="Pfam" id="PF00672">
    <property type="entry name" value="HAMP"/>
    <property type="match status" value="1"/>
</dbReference>
<protein>
    <submittedName>
        <fullName evidence="8">MCP four helix bundle domain-containing protein</fullName>
    </submittedName>
</protein>
<dbReference type="PROSITE" id="PS50111">
    <property type="entry name" value="CHEMOTAXIS_TRANSDUC_2"/>
    <property type="match status" value="1"/>
</dbReference>
<proteinExistence type="inferred from homology"/>
<dbReference type="InterPro" id="IPR004089">
    <property type="entry name" value="MCPsignal_dom"/>
</dbReference>
<evidence type="ECO:0000256" key="5">
    <source>
        <dbReference type="SAM" id="Phobius"/>
    </source>
</evidence>
<evidence type="ECO:0000259" key="6">
    <source>
        <dbReference type="PROSITE" id="PS50111"/>
    </source>
</evidence>
<evidence type="ECO:0000256" key="3">
    <source>
        <dbReference type="ARBA" id="ARBA00029447"/>
    </source>
</evidence>
<sequence>MNISNLKIGNRLAIGFGLILVLLMSLSAVGISRFASIGRDTGTMIDQDWVKADAVVTINSTMRANARRTMELVLLTDQAKIDFTFAKIESNKKIIVEAIETLEKLIRRDDARQALRDFKEKRAAYVASFTKVGNLVKEGQHEEARQIALDETLPALDDTQAPLDKLLSIQKELVNQAGAATKASIRSGQTMMVVISVLAVIIGSGFARWITRSITRPLDSAVQLANAVAGGDLRSRIDVRSKDETGQLLLALKNMNENLVSIVGNVRAGTETITGAATQIAAGNLDLSARTEQQASSLEETASSMEELTSTVQQNADNARQANGLAQMASDVAGKGGQVISQVVAMMDAINSSSRKIADIIGVIDGIAFQTNILALNAAVEAARAGEQGRGFAVVASEVRNLAQRSAAAAKEIKSLIEDSVDQVNAGSGLVNEAGATMEEIVTSIQRVTDIMSEITAASAEQSSGIAQINQAVVEMDNVTQSNAALVEEASAAAQALQDQAVSLSQVVSVFKLDSMQPGMATSLPTKPALRAVATAHAQLPTPSLSARKAVALSSGNGGVWEQY</sequence>